<keyword evidence="2 4" id="KW-0238">DNA-binding</keyword>
<keyword evidence="1" id="KW-0805">Transcription regulation</keyword>
<keyword evidence="7" id="KW-1185">Reference proteome</keyword>
<accession>A0ABP6RTU9</accession>
<reference evidence="7" key="1">
    <citation type="journal article" date="2019" name="Int. J. Syst. Evol. Microbiol.">
        <title>The Global Catalogue of Microorganisms (GCM) 10K type strain sequencing project: providing services to taxonomists for standard genome sequencing and annotation.</title>
        <authorList>
            <consortium name="The Broad Institute Genomics Platform"/>
            <consortium name="The Broad Institute Genome Sequencing Center for Infectious Disease"/>
            <person name="Wu L."/>
            <person name="Ma J."/>
        </authorList>
    </citation>
    <scope>NUCLEOTIDE SEQUENCE [LARGE SCALE GENOMIC DNA]</scope>
    <source>
        <strain evidence="7">JCM 9687</strain>
    </source>
</reference>
<dbReference type="InterPro" id="IPR036271">
    <property type="entry name" value="Tet_transcr_reg_TetR-rel_C_sf"/>
</dbReference>
<dbReference type="SUPFAM" id="SSF46689">
    <property type="entry name" value="Homeodomain-like"/>
    <property type="match status" value="1"/>
</dbReference>
<dbReference type="PANTHER" id="PTHR30055:SF234">
    <property type="entry name" value="HTH-TYPE TRANSCRIPTIONAL REGULATOR BETI"/>
    <property type="match status" value="1"/>
</dbReference>
<dbReference type="Gene3D" id="1.10.10.60">
    <property type="entry name" value="Homeodomain-like"/>
    <property type="match status" value="1"/>
</dbReference>
<feature type="DNA-binding region" description="H-T-H motif" evidence="4">
    <location>
        <begin position="33"/>
        <end position="52"/>
    </location>
</feature>
<evidence type="ECO:0000313" key="7">
    <source>
        <dbReference type="Proteomes" id="UP001500483"/>
    </source>
</evidence>
<proteinExistence type="predicted"/>
<evidence type="ECO:0000256" key="4">
    <source>
        <dbReference type="PROSITE-ProRule" id="PRU00335"/>
    </source>
</evidence>
<gene>
    <name evidence="6" type="ORF">GCM10020366_35420</name>
</gene>
<evidence type="ECO:0000256" key="1">
    <source>
        <dbReference type="ARBA" id="ARBA00023015"/>
    </source>
</evidence>
<dbReference type="Proteomes" id="UP001500483">
    <property type="component" value="Unassembled WGS sequence"/>
</dbReference>
<dbReference type="Pfam" id="PF00440">
    <property type="entry name" value="TetR_N"/>
    <property type="match status" value="1"/>
</dbReference>
<dbReference type="InterPro" id="IPR009057">
    <property type="entry name" value="Homeodomain-like_sf"/>
</dbReference>
<sequence>MTGRGRGRPGHDLDSLLRIAAVVFHERGYDGTSMDVLAQRLGITKSAIYHHVSGKEELLRRTVDRALDALLAVTGEPGSQQGPAIDRLRHVVRRSVHVLVAEQPFVTVLLRVRGNSEVERDALARRREIDAFLGKLVAEAERDGSLRPDLDPALTSRLLFGTVNSIIEWYRPQPGLDAEQLAEAVTRLTFDGLRNPSAQP</sequence>
<dbReference type="PRINTS" id="PR00455">
    <property type="entry name" value="HTHTETR"/>
</dbReference>
<dbReference type="PANTHER" id="PTHR30055">
    <property type="entry name" value="HTH-TYPE TRANSCRIPTIONAL REGULATOR RUTR"/>
    <property type="match status" value="1"/>
</dbReference>
<dbReference type="EMBL" id="BAAAYK010000038">
    <property type="protein sequence ID" value="GAA3359432.1"/>
    <property type="molecule type" value="Genomic_DNA"/>
</dbReference>
<evidence type="ECO:0000259" key="5">
    <source>
        <dbReference type="PROSITE" id="PS50977"/>
    </source>
</evidence>
<evidence type="ECO:0000256" key="3">
    <source>
        <dbReference type="ARBA" id="ARBA00023163"/>
    </source>
</evidence>
<dbReference type="RefSeq" id="WP_224955680.1">
    <property type="nucleotide sequence ID" value="NZ_BAAAYK010000038.1"/>
</dbReference>
<dbReference type="SUPFAM" id="SSF48498">
    <property type="entry name" value="Tetracyclin repressor-like, C-terminal domain"/>
    <property type="match status" value="1"/>
</dbReference>
<keyword evidence="3" id="KW-0804">Transcription</keyword>
<comment type="caution">
    <text evidence="6">The sequence shown here is derived from an EMBL/GenBank/DDBJ whole genome shotgun (WGS) entry which is preliminary data.</text>
</comment>
<dbReference type="InterPro" id="IPR041490">
    <property type="entry name" value="KstR2_TetR_C"/>
</dbReference>
<dbReference type="Gene3D" id="1.10.357.10">
    <property type="entry name" value="Tetracycline Repressor, domain 2"/>
    <property type="match status" value="1"/>
</dbReference>
<evidence type="ECO:0000256" key="2">
    <source>
        <dbReference type="ARBA" id="ARBA00023125"/>
    </source>
</evidence>
<dbReference type="InterPro" id="IPR001647">
    <property type="entry name" value="HTH_TetR"/>
</dbReference>
<protein>
    <submittedName>
        <fullName evidence="6">TetR/AcrR family transcriptional regulator</fullName>
    </submittedName>
</protein>
<name>A0ABP6RTU9_9PSEU</name>
<dbReference type="PROSITE" id="PS50977">
    <property type="entry name" value="HTH_TETR_2"/>
    <property type="match status" value="1"/>
</dbReference>
<dbReference type="InterPro" id="IPR050109">
    <property type="entry name" value="HTH-type_TetR-like_transc_reg"/>
</dbReference>
<feature type="domain" description="HTH tetR-type" evidence="5">
    <location>
        <begin position="10"/>
        <end position="70"/>
    </location>
</feature>
<organism evidence="6 7">
    <name type="scientific">Saccharopolyspora gregorii</name>
    <dbReference type="NCBI Taxonomy" id="33914"/>
    <lineage>
        <taxon>Bacteria</taxon>
        <taxon>Bacillati</taxon>
        <taxon>Actinomycetota</taxon>
        <taxon>Actinomycetes</taxon>
        <taxon>Pseudonocardiales</taxon>
        <taxon>Pseudonocardiaceae</taxon>
        <taxon>Saccharopolyspora</taxon>
    </lineage>
</organism>
<evidence type="ECO:0000313" key="6">
    <source>
        <dbReference type="EMBL" id="GAA3359432.1"/>
    </source>
</evidence>
<dbReference type="Pfam" id="PF17932">
    <property type="entry name" value="TetR_C_24"/>
    <property type="match status" value="1"/>
</dbReference>